<evidence type="ECO:0000313" key="5">
    <source>
        <dbReference type="Proteomes" id="UP000256601"/>
    </source>
</evidence>
<dbReference type="VEuPathDB" id="FungiDB:YALI0_F08723g"/>
<dbReference type="OMA" id="AAPDVWW"/>
<accession>A0A1H6PLT7</accession>
<sequence>MRPLIRLAMAVGAVTLFLVFISVGSHPSNPVPQSASTVNVVKSSINAYIPNRLKAKFAFKVHDSDSVLQQLRSIAGAKKNRRFAITSSVQTASFTGLAMNLGYSIQKYNDLRALDADLVLLVRAQVNGDDGVTAQNITNLEKVGWRVKEAEGIDFDGVDINKIRPWHKHNLNKLHLWSWTQYEKVIFIDADVLCKGALKELLLMPGDTLAAAPDVWWDKLTDNKFNSGVISFKPNMEEFRALVKAVSDPKMHAPNDADQALLNNYYQFRYFGLPYKYNFNLVMYHYHRESWDQLWDEAVLIHFTTRKPKPGKKNWCRTTCAETKVLEWYTQVYQEMMAYHGFTEKDIPVLG</sequence>
<dbReference type="OrthoDB" id="2014201at2759"/>
<dbReference type="SUPFAM" id="SSF53448">
    <property type="entry name" value="Nucleotide-diphospho-sugar transferases"/>
    <property type="match status" value="1"/>
</dbReference>
<dbReference type="EMBL" id="KZ857325">
    <property type="protein sequence ID" value="RDW28509.1"/>
    <property type="molecule type" value="Genomic_DNA"/>
</dbReference>
<dbReference type="InterPro" id="IPR050587">
    <property type="entry name" value="GNT1/Glycosyltrans_8"/>
</dbReference>
<proteinExistence type="predicted"/>
<evidence type="ECO:0000313" key="2">
    <source>
        <dbReference type="EMBL" id="AOW06868.1"/>
    </source>
</evidence>
<organism evidence="2 4">
    <name type="scientific">Yarrowia lipolytica</name>
    <name type="common">Candida lipolytica</name>
    <dbReference type="NCBI Taxonomy" id="4952"/>
    <lineage>
        <taxon>Eukaryota</taxon>
        <taxon>Fungi</taxon>
        <taxon>Dikarya</taxon>
        <taxon>Ascomycota</taxon>
        <taxon>Saccharomycotina</taxon>
        <taxon>Dipodascomycetes</taxon>
        <taxon>Dipodascales</taxon>
        <taxon>Dipodascales incertae sedis</taxon>
        <taxon>Yarrowia</taxon>
    </lineage>
</organism>
<dbReference type="InterPro" id="IPR029044">
    <property type="entry name" value="Nucleotide-diphossugar_trans"/>
</dbReference>
<gene>
    <name evidence="3" type="ORF">B0I71DRAFT_127168</name>
    <name evidence="2" type="ORF">YALI1_F12176g</name>
</gene>
<dbReference type="Pfam" id="PF01501">
    <property type="entry name" value="Glyco_transf_8"/>
    <property type="match status" value="1"/>
</dbReference>
<feature type="signal peptide" evidence="1">
    <location>
        <begin position="1"/>
        <end position="25"/>
    </location>
</feature>
<keyword evidence="1" id="KW-0732">Signal</keyword>
<dbReference type="RefSeq" id="XP_505174.1">
    <property type="nucleotide sequence ID" value="XM_505174.1"/>
</dbReference>
<dbReference type="GO" id="GO:0016757">
    <property type="term" value="F:glycosyltransferase activity"/>
    <property type="evidence" value="ECO:0007669"/>
    <property type="project" value="InterPro"/>
</dbReference>
<dbReference type="Proteomes" id="UP000182444">
    <property type="component" value="Chromosome 1F"/>
</dbReference>
<dbReference type="CDD" id="cd02537">
    <property type="entry name" value="GT8_Glycogenin"/>
    <property type="match status" value="1"/>
</dbReference>
<dbReference type="KEGG" id="yli:2908369"/>
<dbReference type="Proteomes" id="UP000256601">
    <property type="component" value="Unassembled WGS sequence"/>
</dbReference>
<reference evidence="3 5" key="2">
    <citation type="submission" date="2018-07" db="EMBL/GenBank/DDBJ databases">
        <title>Draft Genome Assemblies for Five Robust Yarrowia lipolytica Strains Exhibiting High Lipid Production and Pentose Sugar Utilization and Sugar Alcohol Secretion from Undetoxified Lignocellulosic Biomass Hydrolysates.</title>
        <authorList>
            <consortium name="DOE Joint Genome Institute"/>
            <person name="Walker C."/>
            <person name="Ryu S."/>
            <person name="Na H."/>
            <person name="Zane M."/>
            <person name="LaButti K."/>
            <person name="Lipzen A."/>
            <person name="Haridas S."/>
            <person name="Barry K."/>
            <person name="Grigoriev I.V."/>
            <person name="Quarterman J."/>
            <person name="Slininger P."/>
            <person name="Dien B."/>
            <person name="Trinh C.T."/>
        </authorList>
    </citation>
    <scope>NUCLEOTIDE SEQUENCE [LARGE SCALE GENOMIC DNA]</scope>
    <source>
        <strain evidence="3 5">YB392</strain>
    </source>
</reference>
<dbReference type="PANTHER" id="PTHR11183">
    <property type="entry name" value="GLYCOGENIN SUBFAMILY MEMBER"/>
    <property type="match status" value="1"/>
</dbReference>
<evidence type="ECO:0000313" key="3">
    <source>
        <dbReference type="EMBL" id="RDW28509.1"/>
    </source>
</evidence>
<dbReference type="AlphaFoldDB" id="A0A1H6PLT7"/>
<dbReference type="EMBL" id="CP017558">
    <property type="protein sequence ID" value="AOW06868.1"/>
    <property type="molecule type" value="Genomic_DNA"/>
</dbReference>
<dbReference type="GeneID" id="2908369"/>
<reference evidence="2 4" key="1">
    <citation type="journal article" date="2016" name="PLoS ONE">
        <title>Sequence Assembly of Yarrowia lipolytica Strain W29/CLIB89 Shows Transposable Element Diversity.</title>
        <authorList>
            <person name="Magnan C."/>
            <person name="Yu J."/>
            <person name="Chang I."/>
            <person name="Jahn E."/>
            <person name="Kanomata Y."/>
            <person name="Wu J."/>
            <person name="Zeller M."/>
            <person name="Oakes M."/>
            <person name="Baldi P."/>
            <person name="Sandmeyer S."/>
        </authorList>
    </citation>
    <scope>NUCLEOTIDE SEQUENCE [LARGE SCALE GENOMIC DNA]</scope>
    <source>
        <strain evidence="2">CLIB89</strain>
        <strain evidence="4">CLIB89(W29)</strain>
    </source>
</reference>
<protein>
    <submittedName>
        <fullName evidence="3">Nucleotide-diphospho-sugar transferase</fullName>
    </submittedName>
</protein>
<keyword evidence="3" id="KW-0808">Transferase</keyword>
<dbReference type="VEuPathDB" id="FungiDB:YALI1_F12176g"/>
<dbReference type="InterPro" id="IPR002495">
    <property type="entry name" value="Glyco_trans_8"/>
</dbReference>
<evidence type="ECO:0000256" key="1">
    <source>
        <dbReference type="SAM" id="SignalP"/>
    </source>
</evidence>
<dbReference type="Gene3D" id="3.90.550.10">
    <property type="entry name" value="Spore Coat Polysaccharide Biosynthesis Protein SpsA, Chain A"/>
    <property type="match status" value="1"/>
</dbReference>
<dbReference type="eggNOG" id="KOG1950">
    <property type="taxonomic scope" value="Eukaryota"/>
</dbReference>
<name>A0A1H6PLT7_YARLL</name>
<feature type="chain" id="PRO_5036020519" evidence="1">
    <location>
        <begin position="26"/>
        <end position="351"/>
    </location>
</feature>
<evidence type="ECO:0000313" key="4">
    <source>
        <dbReference type="Proteomes" id="UP000182444"/>
    </source>
</evidence>